<comment type="subunit">
    <text evidence="6">Component of the ClpX-ClpP complex. Forms a hexameric ring that, in the presence of ATP, binds to fourteen ClpP subunits assembled into a disk-like structure with a central cavity, resembling the structure of eukaryotic proteasomes.</text>
</comment>
<dbReference type="FunFam" id="3.40.50.300:FF:000005">
    <property type="entry name" value="ATP-dependent Clp protease ATP-binding subunit ClpX"/>
    <property type="match status" value="1"/>
</dbReference>
<evidence type="ECO:0000313" key="10">
    <source>
        <dbReference type="Proteomes" id="UP000316181"/>
    </source>
</evidence>
<evidence type="ECO:0000256" key="2">
    <source>
        <dbReference type="ARBA" id="ARBA00022741"/>
    </source>
</evidence>
<dbReference type="CDD" id="cd19497">
    <property type="entry name" value="RecA-like_ClpX"/>
    <property type="match status" value="1"/>
</dbReference>
<sequence>MTRVSDGSDLLKCSFCGKTQKQVKRLIAGPGVYICDECIELCNEIVEEELNTDSATQDLELPKPQEIFAFLEEFIVGQESAKKALSVAVYNHYKRVRAESAARGVGDEPPVEIAKSNILLLGPTGTGKTYLAQTLAKLLNVPFAIADATALTEAGYVGEDVENILLKLLQAADFDVERAQRGIIYIDEIDKIARKAENPSITRDVSGEGVQQALLKIIEGTVASVPPQGGRKHPHQEFIQIDTSGVLFICAGAFAGLEDIVAQRARKRGIGFGAPLVSKDEGDLFAEVKPEDLHKFGLIPEFIGRLPVVANVAKLDRSALIAILTVPRNALVRQYQKMFELDGVELEFTDDAVGAIADQALERGTGARGLRSIMEDVLQQVMFEVPSRDDVEKVVVTEQTVADRSYPTIVLRTRKRAHQEKTA</sequence>
<dbReference type="GO" id="GO:0005524">
    <property type="term" value="F:ATP binding"/>
    <property type="evidence" value="ECO:0007669"/>
    <property type="project" value="UniProtKB-UniRule"/>
</dbReference>
<feature type="domain" description="ClpX-type ZB" evidence="8">
    <location>
        <begin position="1"/>
        <end position="54"/>
    </location>
</feature>
<feature type="binding site" evidence="6 7">
    <location>
        <position position="38"/>
    </location>
    <ligand>
        <name>Zn(2+)</name>
        <dbReference type="ChEBI" id="CHEBI:29105"/>
    </ligand>
</feature>
<feature type="binding site" evidence="6">
    <location>
        <begin position="123"/>
        <end position="130"/>
    </location>
    <ligand>
        <name>ATP</name>
        <dbReference type="ChEBI" id="CHEBI:30616"/>
    </ligand>
</feature>
<comment type="caution">
    <text evidence="9">The sequence shown here is derived from an EMBL/GenBank/DDBJ whole genome shotgun (WGS) entry which is preliminary data.</text>
</comment>
<dbReference type="RefSeq" id="WP_142110812.1">
    <property type="nucleotide sequence ID" value="NZ_BAAATB010000006.1"/>
</dbReference>
<dbReference type="GO" id="GO:0016887">
    <property type="term" value="F:ATP hydrolysis activity"/>
    <property type="evidence" value="ECO:0007669"/>
    <property type="project" value="InterPro"/>
</dbReference>
<organism evidence="9 10">
    <name type="scientific">Rarobacter incanus</name>
    <dbReference type="NCBI Taxonomy" id="153494"/>
    <lineage>
        <taxon>Bacteria</taxon>
        <taxon>Bacillati</taxon>
        <taxon>Actinomycetota</taxon>
        <taxon>Actinomycetes</taxon>
        <taxon>Micrococcales</taxon>
        <taxon>Rarobacteraceae</taxon>
        <taxon>Rarobacter</taxon>
    </lineage>
</organism>
<dbReference type="Gene3D" id="1.10.8.60">
    <property type="match status" value="1"/>
</dbReference>
<evidence type="ECO:0000313" key="9">
    <source>
        <dbReference type="EMBL" id="TQK75395.1"/>
    </source>
</evidence>
<dbReference type="PROSITE" id="PS51902">
    <property type="entry name" value="CLPX_ZB"/>
    <property type="match status" value="1"/>
</dbReference>
<dbReference type="GO" id="GO:0008233">
    <property type="term" value="F:peptidase activity"/>
    <property type="evidence" value="ECO:0007669"/>
    <property type="project" value="UniProtKB-KW"/>
</dbReference>
<dbReference type="SUPFAM" id="SSF52540">
    <property type="entry name" value="P-loop containing nucleoside triphosphate hydrolases"/>
    <property type="match status" value="1"/>
</dbReference>
<evidence type="ECO:0000256" key="7">
    <source>
        <dbReference type="PROSITE-ProRule" id="PRU01250"/>
    </source>
</evidence>
<dbReference type="InterPro" id="IPR003959">
    <property type="entry name" value="ATPase_AAA_core"/>
</dbReference>
<name>A0A542SLN0_9MICO</name>
<dbReference type="SMART" id="SM01086">
    <property type="entry name" value="ClpB_D2-small"/>
    <property type="match status" value="1"/>
</dbReference>
<dbReference type="Pfam" id="PF07724">
    <property type="entry name" value="AAA_2"/>
    <property type="match status" value="1"/>
</dbReference>
<dbReference type="InterPro" id="IPR003593">
    <property type="entry name" value="AAA+_ATPase"/>
</dbReference>
<keyword evidence="1 6" id="KW-0479">Metal-binding</keyword>
<dbReference type="GO" id="GO:0046983">
    <property type="term" value="F:protein dimerization activity"/>
    <property type="evidence" value="ECO:0007669"/>
    <property type="project" value="UniProtKB-UniRule"/>
</dbReference>
<dbReference type="GO" id="GO:0140662">
    <property type="term" value="F:ATP-dependent protein folding chaperone"/>
    <property type="evidence" value="ECO:0007669"/>
    <property type="project" value="InterPro"/>
</dbReference>
<keyword evidence="9" id="KW-0645">Protease</keyword>
<dbReference type="InterPro" id="IPR059188">
    <property type="entry name" value="Znf_CLPX-like"/>
</dbReference>
<keyword evidence="10" id="KW-1185">Reference proteome</keyword>
<dbReference type="HAMAP" id="MF_00175">
    <property type="entry name" value="ClpX"/>
    <property type="match status" value="1"/>
</dbReference>
<dbReference type="PANTHER" id="PTHR48102">
    <property type="entry name" value="ATP-DEPENDENT CLP PROTEASE ATP-BINDING SUBUNIT CLPX-LIKE, MITOCHONDRIAL-RELATED"/>
    <property type="match status" value="1"/>
</dbReference>
<dbReference type="PANTHER" id="PTHR48102:SF7">
    <property type="entry name" value="ATP-DEPENDENT CLP PROTEASE ATP-BINDING SUBUNIT CLPX-LIKE, MITOCHONDRIAL"/>
    <property type="match status" value="1"/>
</dbReference>
<dbReference type="Proteomes" id="UP000316181">
    <property type="component" value="Unassembled WGS sequence"/>
</dbReference>
<evidence type="ECO:0000256" key="5">
    <source>
        <dbReference type="ARBA" id="ARBA00023186"/>
    </source>
</evidence>
<dbReference type="GO" id="GO:0009376">
    <property type="term" value="C:HslUV protease complex"/>
    <property type="evidence" value="ECO:0007669"/>
    <property type="project" value="TreeGrafter"/>
</dbReference>
<gene>
    <name evidence="6" type="primary">clpX</name>
    <name evidence="9" type="ORF">FB389_0021</name>
</gene>
<dbReference type="InterPro" id="IPR050052">
    <property type="entry name" value="ATP-dep_Clp_protease_ClpX"/>
</dbReference>
<dbReference type="FunFam" id="1.10.8.60:FF:000002">
    <property type="entry name" value="ATP-dependent Clp protease ATP-binding subunit ClpX"/>
    <property type="match status" value="1"/>
</dbReference>
<feature type="binding site" evidence="6 7">
    <location>
        <position position="16"/>
    </location>
    <ligand>
        <name>Zn(2+)</name>
        <dbReference type="ChEBI" id="CHEBI:29105"/>
    </ligand>
</feature>
<dbReference type="InterPro" id="IPR019489">
    <property type="entry name" value="Clp_ATPase_C"/>
</dbReference>
<dbReference type="Gene3D" id="3.40.50.300">
    <property type="entry name" value="P-loop containing nucleotide triphosphate hydrolases"/>
    <property type="match status" value="1"/>
</dbReference>
<dbReference type="NCBIfam" id="TIGR00382">
    <property type="entry name" value="clpX"/>
    <property type="match status" value="1"/>
</dbReference>
<dbReference type="GO" id="GO:0051082">
    <property type="term" value="F:unfolded protein binding"/>
    <property type="evidence" value="ECO:0007669"/>
    <property type="project" value="UniProtKB-UniRule"/>
</dbReference>
<dbReference type="GO" id="GO:0008270">
    <property type="term" value="F:zinc ion binding"/>
    <property type="evidence" value="ECO:0007669"/>
    <property type="project" value="UniProtKB-UniRule"/>
</dbReference>
<dbReference type="SMART" id="SM00994">
    <property type="entry name" value="zf-C4_ClpX"/>
    <property type="match status" value="1"/>
</dbReference>
<dbReference type="AlphaFoldDB" id="A0A542SLN0"/>
<dbReference type="GO" id="GO:0051603">
    <property type="term" value="P:proteolysis involved in protein catabolic process"/>
    <property type="evidence" value="ECO:0007669"/>
    <property type="project" value="TreeGrafter"/>
</dbReference>
<feature type="binding site" evidence="6 7">
    <location>
        <position position="13"/>
    </location>
    <ligand>
        <name>Zn(2+)</name>
        <dbReference type="ChEBI" id="CHEBI:29105"/>
    </ligand>
</feature>
<dbReference type="InterPro" id="IPR027417">
    <property type="entry name" value="P-loop_NTPase"/>
</dbReference>
<keyword evidence="3 6" id="KW-0862">Zinc</keyword>
<dbReference type="EMBL" id="VFNV01000001">
    <property type="protein sequence ID" value="TQK75395.1"/>
    <property type="molecule type" value="Genomic_DNA"/>
</dbReference>
<keyword evidence="5 6" id="KW-0143">Chaperone</keyword>
<dbReference type="NCBIfam" id="NF003745">
    <property type="entry name" value="PRK05342.1"/>
    <property type="match status" value="1"/>
</dbReference>
<reference evidence="9 10" key="1">
    <citation type="submission" date="2019-06" db="EMBL/GenBank/DDBJ databases">
        <title>Sequencing the genomes of 1000 actinobacteria strains.</title>
        <authorList>
            <person name="Klenk H.-P."/>
        </authorList>
    </citation>
    <scope>NUCLEOTIDE SEQUENCE [LARGE SCALE GENOMIC DNA]</scope>
    <source>
        <strain evidence="9 10">DSM 10596</strain>
    </source>
</reference>
<comment type="function">
    <text evidence="6">ATP-dependent specificity component of the Clp protease. It directs the protease to specific substrates. Can perform chaperone functions in the absence of ClpP.</text>
</comment>
<proteinExistence type="inferred from homology"/>
<dbReference type="InterPro" id="IPR004487">
    <property type="entry name" value="Clp_protease_ATP-bd_su_ClpX"/>
</dbReference>
<protein>
    <recommendedName>
        <fullName evidence="6">ATP-dependent Clp protease ATP-binding subunit ClpX</fullName>
    </recommendedName>
</protein>
<dbReference type="GO" id="GO:0051301">
    <property type="term" value="P:cell division"/>
    <property type="evidence" value="ECO:0007669"/>
    <property type="project" value="TreeGrafter"/>
</dbReference>
<keyword evidence="4 6" id="KW-0067">ATP-binding</keyword>
<comment type="similarity">
    <text evidence="6 7">Belongs to the ClpX chaperone family.</text>
</comment>
<dbReference type="SUPFAM" id="SSF57716">
    <property type="entry name" value="Glucocorticoid receptor-like (DNA-binding domain)"/>
    <property type="match status" value="1"/>
</dbReference>
<evidence type="ECO:0000256" key="6">
    <source>
        <dbReference type="HAMAP-Rule" id="MF_00175"/>
    </source>
</evidence>
<dbReference type="SMART" id="SM00382">
    <property type="entry name" value="AAA"/>
    <property type="match status" value="1"/>
</dbReference>
<keyword evidence="2 6" id="KW-0547">Nucleotide-binding</keyword>
<evidence type="ECO:0000256" key="3">
    <source>
        <dbReference type="ARBA" id="ARBA00022833"/>
    </source>
</evidence>
<dbReference type="Pfam" id="PF10431">
    <property type="entry name" value="ClpB_D2-small"/>
    <property type="match status" value="1"/>
</dbReference>
<evidence type="ECO:0000259" key="8">
    <source>
        <dbReference type="PROSITE" id="PS51902"/>
    </source>
</evidence>
<feature type="binding site" evidence="6 7">
    <location>
        <position position="35"/>
    </location>
    <ligand>
        <name>Zn(2+)</name>
        <dbReference type="ChEBI" id="CHEBI:29105"/>
    </ligand>
</feature>
<accession>A0A542SLN0</accession>
<dbReference type="InterPro" id="IPR010603">
    <property type="entry name" value="Znf_CppX_C4"/>
</dbReference>
<dbReference type="Pfam" id="PF06689">
    <property type="entry name" value="zf-C4_ClpX"/>
    <property type="match status" value="1"/>
</dbReference>
<dbReference type="Gene3D" id="6.20.220.10">
    <property type="entry name" value="ClpX chaperone, C4-type zinc finger domain"/>
    <property type="match status" value="1"/>
</dbReference>
<keyword evidence="9" id="KW-0378">Hydrolase</keyword>
<dbReference type="InterPro" id="IPR046425">
    <property type="entry name" value="ClpX_bact"/>
</dbReference>
<dbReference type="OrthoDB" id="9804062at2"/>
<evidence type="ECO:0000256" key="1">
    <source>
        <dbReference type="ARBA" id="ARBA00022723"/>
    </source>
</evidence>
<dbReference type="InterPro" id="IPR038366">
    <property type="entry name" value="Znf_CppX_C4_sf"/>
</dbReference>
<evidence type="ECO:0000256" key="4">
    <source>
        <dbReference type="ARBA" id="ARBA00022840"/>
    </source>
</evidence>